<evidence type="ECO:0000256" key="1">
    <source>
        <dbReference type="ARBA" id="ARBA00022737"/>
    </source>
</evidence>
<dbReference type="NCBIfam" id="TIGR00756">
    <property type="entry name" value="PPR"/>
    <property type="match status" value="7"/>
</dbReference>
<gene>
    <name evidence="3" type="ORF">GIB67_023715</name>
</gene>
<feature type="repeat" description="PPR" evidence="2">
    <location>
        <begin position="139"/>
        <end position="174"/>
    </location>
</feature>
<dbReference type="OrthoDB" id="185373at2759"/>
<keyword evidence="4" id="KW-1185">Reference proteome</keyword>
<evidence type="ECO:0008006" key="5">
    <source>
        <dbReference type="Google" id="ProtNLM"/>
    </source>
</evidence>
<dbReference type="FunFam" id="1.25.40.10:FF:000090">
    <property type="entry name" value="Pentatricopeptide repeat-containing protein, chloroplastic"/>
    <property type="match status" value="1"/>
</dbReference>
<evidence type="ECO:0000313" key="3">
    <source>
        <dbReference type="EMBL" id="KAF6153938.1"/>
    </source>
</evidence>
<dbReference type="AlphaFoldDB" id="A0A7J7MGT6"/>
<evidence type="ECO:0000256" key="2">
    <source>
        <dbReference type="PROSITE-ProRule" id="PRU00708"/>
    </source>
</evidence>
<evidence type="ECO:0000313" key="4">
    <source>
        <dbReference type="Proteomes" id="UP000541444"/>
    </source>
</evidence>
<dbReference type="PANTHER" id="PTHR47926:SF535">
    <property type="entry name" value="PENTACOTRIPEPTIDE-REPEAT REGION OF PRORP DOMAIN-CONTAINING PROTEIN"/>
    <property type="match status" value="1"/>
</dbReference>
<dbReference type="InterPro" id="IPR011990">
    <property type="entry name" value="TPR-like_helical_dom_sf"/>
</dbReference>
<accession>A0A7J7MGT6</accession>
<dbReference type="Gene3D" id="1.25.40.10">
    <property type="entry name" value="Tetratricopeptide repeat domain"/>
    <property type="match status" value="4"/>
</dbReference>
<sequence length="436" mass="48400">MCKPTVSSYNSMTAAYLKQGQLEESLGFINKLVLSGEKPDGFTFAMILKISTTSNVIFCGVGKQVHSQILKSIVESDNILFAALVDSYAKNGKADYARKVYDRMFVRDVVCSTTMISGYMKEGSVEKAEEIFVRIVGKDTVVYNAMIDGYGKSIETAKRSVDVYIDMQRFGYRPTISTFMSLISACSMLAAYELGQQVQTRLMKSKFFTDVKLGSALVDMYSKCGRTEDARRIFDSMLDKNVFSWSSMIDGYGKNGNSNEALNLFNKMLREDKVKPNYVTFLSALSACVHAGLVCEGRKIFQSMERDHFLKPKMEHYACMVDLLGRSGSLREALEFINEMPEKPGYDVWGALLGACRLHGEVEMADIAANEIFKLSSHRNSGAYLALSNTFAAAGRWEGVSGVRELMKERGVSKDTGSTWIGTDKGLSGFHVGPKF</sequence>
<feature type="repeat" description="PPR" evidence="2">
    <location>
        <begin position="5"/>
        <end position="39"/>
    </location>
</feature>
<dbReference type="InterPro" id="IPR002885">
    <property type="entry name" value="PPR_rpt"/>
</dbReference>
<dbReference type="PANTHER" id="PTHR47926">
    <property type="entry name" value="PENTATRICOPEPTIDE REPEAT-CONTAINING PROTEIN"/>
    <property type="match status" value="1"/>
</dbReference>
<feature type="repeat" description="PPR" evidence="2">
    <location>
        <begin position="210"/>
        <end position="240"/>
    </location>
</feature>
<name>A0A7J7MGT6_9MAGN</name>
<organism evidence="3 4">
    <name type="scientific">Kingdonia uniflora</name>
    <dbReference type="NCBI Taxonomy" id="39325"/>
    <lineage>
        <taxon>Eukaryota</taxon>
        <taxon>Viridiplantae</taxon>
        <taxon>Streptophyta</taxon>
        <taxon>Embryophyta</taxon>
        <taxon>Tracheophyta</taxon>
        <taxon>Spermatophyta</taxon>
        <taxon>Magnoliopsida</taxon>
        <taxon>Ranunculales</taxon>
        <taxon>Circaeasteraceae</taxon>
        <taxon>Kingdonia</taxon>
    </lineage>
</organism>
<dbReference type="Pfam" id="PF01535">
    <property type="entry name" value="PPR"/>
    <property type="match status" value="4"/>
</dbReference>
<dbReference type="PROSITE" id="PS51375">
    <property type="entry name" value="PPR"/>
    <property type="match status" value="5"/>
</dbReference>
<proteinExistence type="predicted"/>
<feature type="repeat" description="PPR" evidence="2">
    <location>
        <begin position="77"/>
        <end position="111"/>
    </location>
</feature>
<dbReference type="InterPro" id="IPR046960">
    <property type="entry name" value="PPR_At4g14850-like_plant"/>
</dbReference>
<dbReference type="GO" id="GO:0009451">
    <property type="term" value="P:RNA modification"/>
    <property type="evidence" value="ECO:0007669"/>
    <property type="project" value="InterPro"/>
</dbReference>
<dbReference type="InterPro" id="IPR046848">
    <property type="entry name" value="E_motif"/>
</dbReference>
<dbReference type="EMBL" id="JACGCM010001549">
    <property type="protein sequence ID" value="KAF6153938.1"/>
    <property type="molecule type" value="Genomic_DNA"/>
</dbReference>
<feature type="repeat" description="PPR" evidence="2">
    <location>
        <begin position="241"/>
        <end position="276"/>
    </location>
</feature>
<keyword evidence="1" id="KW-0677">Repeat</keyword>
<comment type="caution">
    <text evidence="3">The sequence shown here is derived from an EMBL/GenBank/DDBJ whole genome shotgun (WGS) entry which is preliminary data.</text>
</comment>
<protein>
    <recommendedName>
        <fullName evidence="5">Pentatricopeptide repeat-containing protein</fullName>
    </recommendedName>
</protein>
<reference evidence="3 4" key="1">
    <citation type="journal article" date="2020" name="IScience">
        <title>Genome Sequencing of the Endangered Kingdonia uniflora (Circaeasteraceae, Ranunculales) Reveals Potential Mechanisms of Evolutionary Specialization.</title>
        <authorList>
            <person name="Sun Y."/>
            <person name="Deng T."/>
            <person name="Zhang A."/>
            <person name="Moore M.J."/>
            <person name="Landis J.B."/>
            <person name="Lin N."/>
            <person name="Zhang H."/>
            <person name="Zhang X."/>
            <person name="Huang J."/>
            <person name="Zhang X."/>
            <person name="Sun H."/>
            <person name="Wang H."/>
        </authorList>
    </citation>
    <scope>NUCLEOTIDE SEQUENCE [LARGE SCALE GENOMIC DNA]</scope>
    <source>
        <strain evidence="3">TB1705</strain>
        <tissue evidence="3">Leaf</tissue>
    </source>
</reference>
<dbReference type="Pfam" id="PF20431">
    <property type="entry name" value="E_motif"/>
    <property type="match status" value="1"/>
</dbReference>
<dbReference type="GO" id="GO:0003723">
    <property type="term" value="F:RNA binding"/>
    <property type="evidence" value="ECO:0007669"/>
    <property type="project" value="InterPro"/>
</dbReference>
<dbReference type="Pfam" id="PF13041">
    <property type="entry name" value="PPR_2"/>
    <property type="match status" value="2"/>
</dbReference>
<dbReference type="SUPFAM" id="SSF48452">
    <property type="entry name" value="TPR-like"/>
    <property type="match status" value="1"/>
</dbReference>
<dbReference type="Proteomes" id="UP000541444">
    <property type="component" value="Unassembled WGS sequence"/>
</dbReference>